<accession>Q5ZNZ2</accession>
<protein>
    <submittedName>
        <fullName evidence="1">Uncharacterized protein</fullName>
    </submittedName>
</protein>
<dbReference type="Proteomes" id="UP000203537">
    <property type="component" value="Genome"/>
</dbReference>
<dbReference type="KEGG" id="vg:3238889"/>
<sequence length="236" mass="26857">MIIKSYKTDRHSHNTSNHSLKVIMYNTSLLVFFVVILGTTWAHKIEERVEIVIGSRHSQAENNPQPTQAPNGNNPSTVVEYILGSVTNQTRNRYALFGKVKEIDILVPYTYDPRNGAPQNIEGIINGPSSSANIMSQVRHQVIQQTINFLTKSCQDFKIELYELIKKGKNVRTIADINMQVMSIESSLQNEQYLLDDFNNIKPSTPPKVDYFDRDLLDIHKQIQELKNKSLLATAL</sequence>
<gene>
    <name evidence="1" type="ORF">CcBV_18.1</name>
</gene>
<organism evidence="1 2">
    <name type="scientific">Bracoviriform congregatae</name>
    <dbReference type="NCBI Taxonomy" id="39640"/>
    <lineage>
        <taxon>Viruses</taxon>
        <taxon>Viruses incertae sedis</taxon>
        <taxon>Polydnaviriformidae</taxon>
        <taxon>Bracoviriform</taxon>
    </lineage>
</organism>
<evidence type="ECO:0000313" key="1">
    <source>
        <dbReference type="EMBL" id="CAG17459.1"/>
    </source>
</evidence>
<dbReference type="RefSeq" id="YP_184837.1">
    <property type="nucleotide sequence ID" value="NC_006649.1"/>
</dbReference>
<reference evidence="1 2" key="1">
    <citation type="journal article" date="2004" name="Science">
        <title>Genome sequence of a polydnavirus: insights into symbiotic virus evolution.</title>
        <authorList>
            <person name="Espagne E."/>
            <person name="Dupuy C."/>
            <person name="Huguet E."/>
            <person name="Cattolico L."/>
            <person name="Provost B."/>
            <person name="Martins N."/>
            <person name="Poirie M."/>
            <person name="Periquet G."/>
            <person name="Drezen J.M."/>
        </authorList>
    </citation>
    <scope>NUCLEOTIDE SEQUENCE [LARGE SCALE GENOMIC DNA]</scope>
</reference>
<proteinExistence type="predicted"/>
<dbReference type="GeneID" id="3238889"/>
<dbReference type="EMBL" id="AJ632320">
    <property type="protein sequence ID" value="CAG17459.1"/>
    <property type="molecule type" value="Genomic_DNA"/>
</dbReference>
<evidence type="ECO:0000313" key="2">
    <source>
        <dbReference type="Proteomes" id="UP000203537"/>
    </source>
</evidence>
<name>Q5ZNZ2_9VIRU</name>